<comment type="similarity">
    <text evidence="1">Belongs to the paxM FAD-dependent monooxygenase family.</text>
</comment>
<dbReference type="GO" id="GO:0004497">
    <property type="term" value="F:monooxygenase activity"/>
    <property type="evidence" value="ECO:0007669"/>
    <property type="project" value="UniProtKB-KW"/>
</dbReference>
<evidence type="ECO:0000313" key="7">
    <source>
        <dbReference type="EMBL" id="KAK5698202.1"/>
    </source>
</evidence>
<dbReference type="Gene3D" id="3.50.50.60">
    <property type="entry name" value="FAD/NAD(P)-binding domain"/>
    <property type="match status" value="1"/>
</dbReference>
<evidence type="ECO:0000313" key="8">
    <source>
        <dbReference type="Proteomes" id="UP001310594"/>
    </source>
</evidence>
<dbReference type="Proteomes" id="UP001310594">
    <property type="component" value="Unassembled WGS sequence"/>
</dbReference>
<proteinExistence type="inferred from homology"/>
<keyword evidence="5" id="KW-0503">Monooxygenase</keyword>
<sequence>MPFQILIVGGGIAGLTAAIALRAPGRQITILEQSKLLTEVGASISLQANASRILDKTWGLGDVLKKAGGIVDEGFRIYNADGQLVNTIPLLSKTEYGGDRIMYHRQDLHKALKEAATTTDRDGLSANIRTAARVVSCDCEAGAVLLESGEQLHADLVVGADGIHSVIRRHVSDGNVKTVPTGLSAYRFMVPTSTLESHAAEFCEHIKPREPFTSMMVAHSCRLIMGPARQCNTYSVVGLVPDERMNEDPEKKQSWTSVGDLNQMLETFKDFPEWVKECFKLAEKDLGLWQLRDIDPLTAWTRGRAILIGDAAHAMLPTQGQGASQTVEDAEALGAFLSDVDDTPSKETIKQRLQNVFECRYDRASLIQRYSREAARPGTEKGSKEVKMKPDEFMDYNCMYPGAREWHRRHQQEIASF</sequence>
<evidence type="ECO:0000256" key="1">
    <source>
        <dbReference type="ARBA" id="ARBA00007992"/>
    </source>
</evidence>
<dbReference type="PANTHER" id="PTHR13789">
    <property type="entry name" value="MONOOXYGENASE"/>
    <property type="match status" value="1"/>
</dbReference>
<dbReference type="InterPro" id="IPR036188">
    <property type="entry name" value="FAD/NAD-bd_sf"/>
</dbReference>
<keyword evidence="4" id="KW-0560">Oxidoreductase</keyword>
<dbReference type="InterPro" id="IPR002938">
    <property type="entry name" value="FAD-bd"/>
</dbReference>
<protein>
    <recommendedName>
        <fullName evidence="6">FAD-binding domain-containing protein</fullName>
    </recommendedName>
</protein>
<gene>
    <name evidence="7" type="ORF">LTR97_007163</name>
</gene>
<evidence type="ECO:0000256" key="3">
    <source>
        <dbReference type="ARBA" id="ARBA00022827"/>
    </source>
</evidence>
<dbReference type="SUPFAM" id="SSF51905">
    <property type="entry name" value="FAD/NAD(P)-binding domain"/>
    <property type="match status" value="1"/>
</dbReference>
<evidence type="ECO:0000256" key="2">
    <source>
        <dbReference type="ARBA" id="ARBA00022630"/>
    </source>
</evidence>
<keyword evidence="2" id="KW-0285">Flavoprotein</keyword>
<dbReference type="AlphaFoldDB" id="A0AAN7W1X3"/>
<evidence type="ECO:0000256" key="5">
    <source>
        <dbReference type="ARBA" id="ARBA00023033"/>
    </source>
</evidence>
<name>A0AAN7W1X3_9PEZI</name>
<accession>A0AAN7W1X3</accession>
<dbReference type="PRINTS" id="PR00420">
    <property type="entry name" value="RNGMNOXGNASE"/>
</dbReference>
<dbReference type="Pfam" id="PF01494">
    <property type="entry name" value="FAD_binding_3"/>
    <property type="match status" value="1"/>
</dbReference>
<dbReference type="SUPFAM" id="SSF54373">
    <property type="entry name" value="FAD-linked reductases, C-terminal domain"/>
    <property type="match status" value="1"/>
</dbReference>
<dbReference type="InterPro" id="IPR050493">
    <property type="entry name" value="FAD-dep_Monooxygenase_BioMet"/>
</dbReference>
<organism evidence="7 8">
    <name type="scientific">Elasticomyces elasticus</name>
    <dbReference type="NCBI Taxonomy" id="574655"/>
    <lineage>
        <taxon>Eukaryota</taxon>
        <taxon>Fungi</taxon>
        <taxon>Dikarya</taxon>
        <taxon>Ascomycota</taxon>
        <taxon>Pezizomycotina</taxon>
        <taxon>Dothideomycetes</taxon>
        <taxon>Dothideomycetidae</taxon>
        <taxon>Mycosphaerellales</taxon>
        <taxon>Teratosphaeriaceae</taxon>
        <taxon>Elasticomyces</taxon>
    </lineage>
</organism>
<evidence type="ECO:0000256" key="4">
    <source>
        <dbReference type="ARBA" id="ARBA00023002"/>
    </source>
</evidence>
<evidence type="ECO:0000259" key="6">
    <source>
        <dbReference type="Pfam" id="PF01494"/>
    </source>
</evidence>
<reference evidence="7" key="1">
    <citation type="submission" date="2023-08" db="EMBL/GenBank/DDBJ databases">
        <title>Black Yeasts Isolated from many extreme environments.</title>
        <authorList>
            <person name="Coleine C."/>
            <person name="Stajich J.E."/>
            <person name="Selbmann L."/>
        </authorList>
    </citation>
    <scope>NUCLEOTIDE SEQUENCE</scope>
    <source>
        <strain evidence="7">CCFEE 5810</strain>
    </source>
</reference>
<keyword evidence="3" id="KW-0274">FAD</keyword>
<dbReference type="EMBL" id="JAVRQU010000010">
    <property type="protein sequence ID" value="KAK5698202.1"/>
    <property type="molecule type" value="Genomic_DNA"/>
</dbReference>
<dbReference type="PANTHER" id="PTHR13789:SF314">
    <property type="entry name" value="FAD-BINDING DOMAIN-CONTAINING PROTEIN"/>
    <property type="match status" value="1"/>
</dbReference>
<dbReference type="GO" id="GO:0071949">
    <property type="term" value="F:FAD binding"/>
    <property type="evidence" value="ECO:0007669"/>
    <property type="project" value="InterPro"/>
</dbReference>
<comment type="caution">
    <text evidence="7">The sequence shown here is derived from an EMBL/GenBank/DDBJ whole genome shotgun (WGS) entry which is preliminary data.</text>
</comment>
<feature type="domain" description="FAD-binding" evidence="6">
    <location>
        <begin position="4"/>
        <end position="340"/>
    </location>
</feature>